<organism evidence="1 2">
    <name type="scientific">Hypsizygus marmoreus</name>
    <name type="common">White beech mushroom</name>
    <name type="synonym">Agaricus marmoreus</name>
    <dbReference type="NCBI Taxonomy" id="39966"/>
    <lineage>
        <taxon>Eukaryota</taxon>
        <taxon>Fungi</taxon>
        <taxon>Dikarya</taxon>
        <taxon>Basidiomycota</taxon>
        <taxon>Agaricomycotina</taxon>
        <taxon>Agaricomycetes</taxon>
        <taxon>Agaricomycetidae</taxon>
        <taxon>Agaricales</taxon>
        <taxon>Tricholomatineae</taxon>
        <taxon>Lyophyllaceae</taxon>
        <taxon>Hypsizygus</taxon>
    </lineage>
</organism>
<dbReference type="Proteomes" id="UP000076154">
    <property type="component" value="Unassembled WGS sequence"/>
</dbReference>
<dbReference type="InParanoid" id="A0A369J576"/>
<proteinExistence type="predicted"/>
<evidence type="ECO:0000313" key="2">
    <source>
        <dbReference type="Proteomes" id="UP000076154"/>
    </source>
</evidence>
<reference evidence="1" key="1">
    <citation type="submission" date="2018-04" db="EMBL/GenBank/DDBJ databases">
        <title>Whole genome sequencing of Hypsizygus marmoreus.</title>
        <authorList>
            <person name="Choi I.-G."/>
            <person name="Min B."/>
            <person name="Kim J.-G."/>
            <person name="Kim S."/>
            <person name="Oh Y.-L."/>
            <person name="Kong W.-S."/>
            <person name="Park H."/>
            <person name="Jeong J."/>
            <person name="Song E.-S."/>
        </authorList>
    </citation>
    <scope>NUCLEOTIDE SEQUENCE [LARGE SCALE GENOMIC DNA]</scope>
    <source>
        <strain evidence="1">51987-8</strain>
    </source>
</reference>
<gene>
    <name evidence="1" type="ORF">Hypma_016406</name>
</gene>
<dbReference type="Gene3D" id="3.80.10.10">
    <property type="entry name" value="Ribonuclease Inhibitor"/>
    <property type="match status" value="1"/>
</dbReference>
<protein>
    <recommendedName>
        <fullName evidence="3">F-box domain-containing protein</fullName>
    </recommendedName>
</protein>
<evidence type="ECO:0008006" key="3">
    <source>
        <dbReference type="Google" id="ProtNLM"/>
    </source>
</evidence>
<sequence length="441" mass="49671">MTSGRSPTPDSDLQARDTSYGLAEVQRTCSTAYETLHIAAGGQVLLPHLKQLIWTRSSADGVFPYISLFMAPDLRTFHLKSSRKSPISSTLIASLSTRYPFLSDVNITLPIESNTTSILSTTVCGWDRLRHLSISSLSKEALIHVATLSELRRFSLEHQGQVEFPTAWSNTTFPALTHLSVTCYDFLFCINLVRSMAANTVLKSVRFDIRDAPSPGFGWEKLTEALRDMHSSSSLRNINITDDDYEGMMDGEDHEEHLMIKGDRIRLLLAFAHLTRLHLYSRYGFDLDDTLIGDVARALPCLQQLSIWGGPDEGRMPRTTIACLRELAQHCKHLWRITMAFDARLVSNLKTSRRVYAARLTMLNVVGSPISDSAQVAAFLSDIFPSLRTVLNYKTPYRVHDDVTDFDLHKKWCEVESLVRVYAVVPAQETARRKPDDSDDE</sequence>
<comment type="caution">
    <text evidence="1">The sequence shown here is derived from an EMBL/GenBank/DDBJ whole genome shotgun (WGS) entry which is preliminary data.</text>
</comment>
<dbReference type="InterPro" id="IPR032675">
    <property type="entry name" value="LRR_dom_sf"/>
</dbReference>
<evidence type="ECO:0000313" key="1">
    <source>
        <dbReference type="EMBL" id="RDB14843.1"/>
    </source>
</evidence>
<dbReference type="EMBL" id="LUEZ02000096">
    <property type="protein sequence ID" value="RDB14843.1"/>
    <property type="molecule type" value="Genomic_DNA"/>
</dbReference>
<keyword evidence="2" id="KW-1185">Reference proteome</keyword>
<dbReference type="OrthoDB" id="3543113at2759"/>
<dbReference type="SUPFAM" id="SSF52047">
    <property type="entry name" value="RNI-like"/>
    <property type="match status" value="1"/>
</dbReference>
<name>A0A369J576_HYPMA</name>
<dbReference type="AlphaFoldDB" id="A0A369J576"/>
<accession>A0A369J576</accession>